<evidence type="ECO:0000313" key="4">
    <source>
        <dbReference type="Proteomes" id="UP001271007"/>
    </source>
</evidence>
<keyword evidence="1" id="KW-0472">Membrane</keyword>
<dbReference type="Gene3D" id="3.60.10.10">
    <property type="entry name" value="Endonuclease/exonuclease/phosphatase"/>
    <property type="match status" value="1"/>
</dbReference>
<sequence length="437" mass="47828">MSNLKIHLTTFNCGLTPVDVDYFAAHLFDGLKTNLPPDLVVLSLQEIAPLGYSFLGGSLVKPYLSRFRDAVNAAAHQRFDDDGSYSNVVSTNLGMTALIVLARHETRDRIWWVETAGVGVGLAAMGNKGAAAARLGLGGDGDDEGETVLTFVAAHLAPMEWNWERRNRDWQDICRGLVFERDVKAKELRGRGSNAPESERLLSTEDGDIEVRQGSLFSPPSHVFFAGDLNYRTSDTAPKPDDHENWPHPSQFVSQAYDDMFKGDQLNREKNAGNTLHKLAEVNIDFPPTYKYSKAAQEDAARGVAKNLNADIIRSTSTPWAKHRAPAWCDRILFLAAAPPKIHSYSAGPVQPTSDHRPVSLSFSVPTKPLGLTEADAKPPYPVNADWKEARAAARRYEFIVGIAAYLALTWEGEALLAGSIVGVLGGYLVLRAMLGT</sequence>
<dbReference type="InterPro" id="IPR046985">
    <property type="entry name" value="IP5"/>
</dbReference>
<dbReference type="SMART" id="SM00128">
    <property type="entry name" value="IPPc"/>
    <property type="match status" value="1"/>
</dbReference>
<dbReference type="InterPro" id="IPR036691">
    <property type="entry name" value="Endo/exonu/phosph_ase_sf"/>
</dbReference>
<evidence type="ECO:0000259" key="2">
    <source>
        <dbReference type="SMART" id="SM00128"/>
    </source>
</evidence>
<dbReference type="Pfam" id="PF22669">
    <property type="entry name" value="Exo_endo_phos2"/>
    <property type="match status" value="1"/>
</dbReference>
<dbReference type="PANTHER" id="PTHR11200">
    <property type="entry name" value="INOSITOL 5-PHOSPHATASE"/>
    <property type="match status" value="1"/>
</dbReference>
<name>A0AAJ0DIB9_9PEZI</name>
<keyword evidence="1" id="KW-1133">Transmembrane helix</keyword>
<organism evidence="3 4">
    <name type="scientific">Extremus antarcticus</name>
    <dbReference type="NCBI Taxonomy" id="702011"/>
    <lineage>
        <taxon>Eukaryota</taxon>
        <taxon>Fungi</taxon>
        <taxon>Dikarya</taxon>
        <taxon>Ascomycota</taxon>
        <taxon>Pezizomycotina</taxon>
        <taxon>Dothideomycetes</taxon>
        <taxon>Dothideomycetidae</taxon>
        <taxon>Mycosphaerellales</taxon>
        <taxon>Extremaceae</taxon>
        <taxon>Extremus</taxon>
    </lineage>
</organism>
<feature type="transmembrane region" description="Helical" evidence="1">
    <location>
        <begin position="415"/>
        <end position="435"/>
    </location>
</feature>
<keyword evidence="4" id="KW-1185">Reference proteome</keyword>
<dbReference type="GO" id="GO:0046856">
    <property type="term" value="P:phosphatidylinositol dephosphorylation"/>
    <property type="evidence" value="ECO:0007669"/>
    <property type="project" value="InterPro"/>
</dbReference>
<proteinExistence type="predicted"/>
<protein>
    <recommendedName>
        <fullName evidence="2">Inositol polyphosphate-related phosphatase domain-containing protein</fullName>
    </recommendedName>
</protein>
<gene>
    <name evidence="3" type="ORF">LTR09_008108</name>
</gene>
<dbReference type="Proteomes" id="UP001271007">
    <property type="component" value="Unassembled WGS sequence"/>
</dbReference>
<dbReference type="AlphaFoldDB" id="A0AAJ0DIB9"/>
<feature type="domain" description="Inositol polyphosphate-related phosphatase" evidence="2">
    <location>
        <begin position="2"/>
        <end position="371"/>
    </location>
</feature>
<dbReference type="EMBL" id="JAWDJX010000030">
    <property type="protein sequence ID" value="KAK3050742.1"/>
    <property type="molecule type" value="Genomic_DNA"/>
</dbReference>
<evidence type="ECO:0000313" key="3">
    <source>
        <dbReference type="EMBL" id="KAK3050742.1"/>
    </source>
</evidence>
<dbReference type="PANTHER" id="PTHR11200:SF286">
    <property type="entry name" value="5-PHOSPHATASE, PUTATIVE (AFU_ORTHOLOGUE AFUA_5G07600)-RELATED"/>
    <property type="match status" value="1"/>
</dbReference>
<dbReference type="InterPro" id="IPR000300">
    <property type="entry name" value="IPPc"/>
</dbReference>
<evidence type="ECO:0000256" key="1">
    <source>
        <dbReference type="SAM" id="Phobius"/>
    </source>
</evidence>
<dbReference type="SUPFAM" id="SSF56219">
    <property type="entry name" value="DNase I-like"/>
    <property type="match status" value="1"/>
</dbReference>
<accession>A0AAJ0DIB9</accession>
<comment type="caution">
    <text evidence="3">The sequence shown here is derived from an EMBL/GenBank/DDBJ whole genome shotgun (WGS) entry which is preliminary data.</text>
</comment>
<dbReference type="GO" id="GO:0004439">
    <property type="term" value="F:phosphatidylinositol-4,5-bisphosphate 5-phosphatase activity"/>
    <property type="evidence" value="ECO:0007669"/>
    <property type="project" value="TreeGrafter"/>
</dbReference>
<keyword evidence="1" id="KW-0812">Transmembrane</keyword>
<reference evidence="3" key="1">
    <citation type="submission" date="2023-04" db="EMBL/GenBank/DDBJ databases">
        <title>Black Yeasts Isolated from many extreme environments.</title>
        <authorList>
            <person name="Coleine C."/>
            <person name="Stajich J.E."/>
            <person name="Selbmann L."/>
        </authorList>
    </citation>
    <scope>NUCLEOTIDE SEQUENCE</scope>
    <source>
        <strain evidence="3">CCFEE 5312</strain>
    </source>
</reference>